<sequence>VESKLHPTRRWFLLQTKNRVKSVRSAKPVPTFAHMLVTPALFEAMPPISFTADIREQLDPHRSVLFFCYTYTYTGHDRSGSPGRKALIIISRGEIKLSSTTDHFVWQKRACSIYIRPFFFTHVFFLSVRSIRGLSITVKCAARDGFHFNVCSRTEWEWRSIKRQLATAIATAVIAERDPRDDRFLNKNRQPDRSSLTDTGPHHSPSVQSETPIVLMYSNLMSLYEMAKMQHNDASSTLKILLRKYIINFTLWHEIALSSLHNNDHQGLHISPLAAKEPAGLAGNLSEFELQFRGV</sequence>
<feature type="compositionally biased region" description="Basic and acidic residues" evidence="1">
    <location>
        <begin position="181"/>
        <end position="192"/>
    </location>
</feature>
<evidence type="ECO:0000313" key="3">
    <source>
        <dbReference type="Proteomes" id="UP000078492"/>
    </source>
</evidence>
<organism evidence="2 3">
    <name type="scientific">Trachymyrmex cornetzi</name>
    <dbReference type="NCBI Taxonomy" id="471704"/>
    <lineage>
        <taxon>Eukaryota</taxon>
        <taxon>Metazoa</taxon>
        <taxon>Ecdysozoa</taxon>
        <taxon>Arthropoda</taxon>
        <taxon>Hexapoda</taxon>
        <taxon>Insecta</taxon>
        <taxon>Pterygota</taxon>
        <taxon>Neoptera</taxon>
        <taxon>Endopterygota</taxon>
        <taxon>Hymenoptera</taxon>
        <taxon>Apocrita</taxon>
        <taxon>Aculeata</taxon>
        <taxon>Formicoidea</taxon>
        <taxon>Formicidae</taxon>
        <taxon>Myrmicinae</taxon>
        <taxon>Trachymyrmex</taxon>
    </lineage>
</organism>
<reference evidence="2 3" key="1">
    <citation type="submission" date="2015-09" db="EMBL/GenBank/DDBJ databases">
        <title>Trachymyrmex cornetzi WGS genome.</title>
        <authorList>
            <person name="Nygaard S."/>
            <person name="Hu H."/>
            <person name="Boomsma J."/>
            <person name="Zhang G."/>
        </authorList>
    </citation>
    <scope>NUCLEOTIDE SEQUENCE [LARGE SCALE GENOMIC DNA]</scope>
    <source>
        <strain evidence="2">Tcor2-1</strain>
        <tissue evidence="2">Whole body</tissue>
    </source>
</reference>
<dbReference type="Proteomes" id="UP000078492">
    <property type="component" value="Unassembled WGS sequence"/>
</dbReference>
<feature type="non-terminal residue" evidence="2">
    <location>
        <position position="1"/>
    </location>
</feature>
<name>A0A195DKL5_9HYME</name>
<feature type="region of interest" description="Disordered" evidence="1">
    <location>
        <begin position="181"/>
        <end position="208"/>
    </location>
</feature>
<dbReference type="EMBL" id="KQ980765">
    <property type="protein sequence ID" value="KYN13391.1"/>
    <property type="molecule type" value="Genomic_DNA"/>
</dbReference>
<dbReference type="AlphaFoldDB" id="A0A195DKL5"/>
<evidence type="ECO:0000256" key="1">
    <source>
        <dbReference type="SAM" id="MobiDB-lite"/>
    </source>
</evidence>
<proteinExistence type="predicted"/>
<accession>A0A195DKL5</accession>
<evidence type="ECO:0000313" key="2">
    <source>
        <dbReference type="EMBL" id="KYN13391.1"/>
    </source>
</evidence>
<keyword evidence="3" id="KW-1185">Reference proteome</keyword>
<protein>
    <submittedName>
        <fullName evidence="2">Uncharacterized protein</fullName>
    </submittedName>
</protein>
<gene>
    <name evidence="2" type="ORF">ALC57_14404</name>
</gene>